<accession>A0ABV8H1Z6</accession>
<proteinExistence type="predicted"/>
<dbReference type="Pfam" id="PF09388">
    <property type="entry name" value="SpoOE-like"/>
    <property type="match status" value="1"/>
</dbReference>
<dbReference type="Gene3D" id="4.10.280.10">
    <property type="entry name" value="Helix-loop-helix DNA-binding domain"/>
    <property type="match status" value="1"/>
</dbReference>
<protein>
    <submittedName>
        <fullName evidence="1">Spo0E family sporulation regulatory protein-aspartic acid phosphatase</fullName>
    </submittedName>
</protein>
<evidence type="ECO:0000313" key="1">
    <source>
        <dbReference type="EMBL" id="MFC4025196.1"/>
    </source>
</evidence>
<dbReference type="SUPFAM" id="SSF140500">
    <property type="entry name" value="BAS1536-like"/>
    <property type="match status" value="1"/>
</dbReference>
<keyword evidence="2" id="KW-1185">Reference proteome</keyword>
<dbReference type="RefSeq" id="WP_379497686.1">
    <property type="nucleotide sequence ID" value="NZ_JBHSAO010000011.1"/>
</dbReference>
<organism evidence="1 2">
    <name type="scientific">Oceanobacillus longus</name>
    <dbReference type="NCBI Taxonomy" id="930120"/>
    <lineage>
        <taxon>Bacteria</taxon>
        <taxon>Bacillati</taxon>
        <taxon>Bacillota</taxon>
        <taxon>Bacilli</taxon>
        <taxon>Bacillales</taxon>
        <taxon>Bacillaceae</taxon>
        <taxon>Oceanobacillus</taxon>
    </lineage>
</organism>
<comment type="caution">
    <text evidence="1">The sequence shown here is derived from an EMBL/GenBank/DDBJ whole genome shotgun (WGS) entry which is preliminary data.</text>
</comment>
<reference evidence="2" key="1">
    <citation type="journal article" date="2019" name="Int. J. Syst. Evol. Microbiol.">
        <title>The Global Catalogue of Microorganisms (GCM) 10K type strain sequencing project: providing services to taxonomists for standard genome sequencing and annotation.</title>
        <authorList>
            <consortium name="The Broad Institute Genomics Platform"/>
            <consortium name="The Broad Institute Genome Sequencing Center for Infectious Disease"/>
            <person name="Wu L."/>
            <person name="Ma J."/>
        </authorList>
    </citation>
    <scope>NUCLEOTIDE SEQUENCE [LARGE SCALE GENOMIC DNA]</scope>
    <source>
        <strain evidence="2">IBRC-M 10703</strain>
    </source>
</reference>
<dbReference type="EMBL" id="JBHSAO010000011">
    <property type="protein sequence ID" value="MFC4025196.1"/>
    <property type="molecule type" value="Genomic_DNA"/>
</dbReference>
<gene>
    <name evidence="1" type="ORF">ACFOUV_15480</name>
</gene>
<sequence>MLVTHNEETKEYLLEMINDKRETMLMTAARFGLDSEKTLECSQKLDELIVQHQRMTPSGKQSTT</sequence>
<dbReference type="InterPro" id="IPR037208">
    <property type="entry name" value="Spo0E-like_sf"/>
</dbReference>
<name>A0ABV8H1Z6_9BACI</name>
<evidence type="ECO:0000313" key="2">
    <source>
        <dbReference type="Proteomes" id="UP001595772"/>
    </source>
</evidence>
<dbReference type="InterPro" id="IPR018540">
    <property type="entry name" value="Spo0E-like"/>
</dbReference>
<dbReference type="Proteomes" id="UP001595772">
    <property type="component" value="Unassembled WGS sequence"/>
</dbReference>
<dbReference type="InterPro" id="IPR036638">
    <property type="entry name" value="HLH_DNA-bd_sf"/>
</dbReference>